<dbReference type="KEGG" id="hir:HETIRDRAFT_311000"/>
<evidence type="ECO:0000313" key="1">
    <source>
        <dbReference type="EMBL" id="ETW85605.1"/>
    </source>
</evidence>
<dbReference type="AlphaFoldDB" id="W4KJV1"/>
<dbReference type="Proteomes" id="UP000030671">
    <property type="component" value="Unassembled WGS sequence"/>
</dbReference>
<dbReference type="InParanoid" id="W4KJV1"/>
<organism evidence="1 2">
    <name type="scientific">Heterobasidion irregulare (strain TC 32-1)</name>
    <dbReference type="NCBI Taxonomy" id="747525"/>
    <lineage>
        <taxon>Eukaryota</taxon>
        <taxon>Fungi</taxon>
        <taxon>Dikarya</taxon>
        <taxon>Basidiomycota</taxon>
        <taxon>Agaricomycotina</taxon>
        <taxon>Agaricomycetes</taxon>
        <taxon>Russulales</taxon>
        <taxon>Bondarzewiaceae</taxon>
        <taxon>Heterobasidion</taxon>
        <taxon>Heterobasidion annosum species complex</taxon>
    </lineage>
</organism>
<dbReference type="GeneID" id="20669821"/>
<dbReference type="EMBL" id="KI925455">
    <property type="protein sequence ID" value="ETW85605.1"/>
    <property type="molecule type" value="Genomic_DNA"/>
</dbReference>
<dbReference type="HOGENOM" id="CLU_091772_0_0_1"/>
<sequence length="265" mass="28885">MDATWVPPLGLIDHSPLQLGAALQPLPEQLFHRVSRLRRSCVMLLTLRTDLQVELLTAFLNTRGPRAILSSDSYPLDHSPVVIELLFGTLSVPVASLSLRSTGYGPCALATLLYIALSTLSGLPSAVPLLSGHTPLLPHLPHCFPCLSHRHTSLPTPFPPCATRATPCLTPHSLSLLSPLSIIATILPGPRRSRPGFVSKACGFSSLVMRQPLLAQRRSLLRQGRWQSGSGMLRRLLVRSYYQLRSSSEASWMALKTTPLPFGPN</sequence>
<dbReference type="RefSeq" id="XP_009542448.1">
    <property type="nucleotide sequence ID" value="XM_009544153.1"/>
</dbReference>
<keyword evidence="2" id="KW-1185">Reference proteome</keyword>
<name>W4KJV1_HETIT</name>
<gene>
    <name evidence="1" type="ORF">HETIRDRAFT_311000</name>
</gene>
<evidence type="ECO:0000313" key="2">
    <source>
        <dbReference type="Proteomes" id="UP000030671"/>
    </source>
</evidence>
<protein>
    <submittedName>
        <fullName evidence="1">Uncharacterized protein</fullName>
    </submittedName>
</protein>
<proteinExistence type="predicted"/>
<accession>W4KJV1</accession>
<reference evidence="1 2" key="1">
    <citation type="journal article" date="2012" name="New Phytol.">
        <title>Insight into trade-off between wood decay and parasitism from the genome of a fungal forest pathogen.</title>
        <authorList>
            <person name="Olson A."/>
            <person name="Aerts A."/>
            <person name="Asiegbu F."/>
            <person name="Belbahri L."/>
            <person name="Bouzid O."/>
            <person name="Broberg A."/>
            <person name="Canback B."/>
            <person name="Coutinho P.M."/>
            <person name="Cullen D."/>
            <person name="Dalman K."/>
            <person name="Deflorio G."/>
            <person name="van Diepen L.T."/>
            <person name="Dunand C."/>
            <person name="Duplessis S."/>
            <person name="Durling M."/>
            <person name="Gonthier P."/>
            <person name="Grimwood J."/>
            <person name="Fossdal C.G."/>
            <person name="Hansson D."/>
            <person name="Henrissat B."/>
            <person name="Hietala A."/>
            <person name="Himmelstrand K."/>
            <person name="Hoffmeister D."/>
            <person name="Hogberg N."/>
            <person name="James T.Y."/>
            <person name="Karlsson M."/>
            <person name="Kohler A."/>
            <person name="Kues U."/>
            <person name="Lee Y.H."/>
            <person name="Lin Y.C."/>
            <person name="Lind M."/>
            <person name="Lindquist E."/>
            <person name="Lombard V."/>
            <person name="Lucas S."/>
            <person name="Lunden K."/>
            <person name="Morin E."/>
            <person name="Murat C."/>
            <person name="Park J."/>
            <person name="Raffaello T."/>
            <person name="Rouze P."/>
            <person name="Salamov A."/>
            <person name="Schmutz J."/>
            <person name="Solheim H."/>
            <person name="Stahlberg J."/>
            <person name="Velez H."/>
            <person name="de Vries R.P."/>
            <person name="Wiebenga A."/>
            <person name="Woodward S."/>
            <person name="Yakovlev I."/>
            <person name="Garbelotto M."/>
            <person name="Martin F."/>
            <person name="Grigoriev I.V."/>
            <person name="Stenlid J."/>
        </authorList>
    </citation>
    <scope>NUCLEOTIDE SEQUENCE [LARGE SCALE GENOMIC DNA]</scope>
    <source>
        <strain evidence="1 2">TC 32-1</strain>
    </source>
</reference>